<dbReference type="AlphaFoldDB" id="X1R4V0"/>
<name>X1R4V0_9ZZZZ</name>
<protein>
    <submittedName>
        <fullName evidence="1">Uncharacterized protein</fullName>
    </submittedName>
</protein>
<comment type="caution">
    <text evidence="1">The sequence shown here is derived from an EMBL/GenBank/DDBJ whole genome shotgun (WGS) entry which is preliminary data.</text>
</comment>
<organism evidence="1">
    <name type="scientific">marine sediment metagenome</name>
    <dbReference type="NCBI Taxonomy" id="412755"/>
    <lineage>
        <taxon>unclassified sequences</taxon>
        <taxon>metagenomes</taxon>
        <taxon>ecological metagenomes</taxon>
    </lineage>
</organism>
<dbReference type="AntiFam" id="ANF00012">
    <property type="entry name" value="tRNA translation"/>
</dbReference>
<proteinExistence type="predicted"/>
<evidence type="ECO:0000313" key="1">
    <source>
        <dbReference type="EMBL" id="GAI50639.1"/>
    </source>
</evidence>
<feature type="non-terminal residue" evidence="1">
    <location>
        <position position="1"/>
    </location>
</feature>
<reference evidence="1" key="1">
    <citation type="journal article" date="2014" name="Front. Microbiol.">
        <title>High frequency of phylogenetically diverse reductive dehalogenase-homologous genes in deep subseafloor sedimentary metagenomes.</title>
        <authorList>
            <person name="Kawai M."/>
            <person name="Futagami T."/>
            <person name="Toyoda A."/>
            <person name="Takaki Y."/>
            <person name="Nishi S."/>
            <person name="Hori S."/>
            <person name="Arai W."/>
            <person name="Tsubouchi T."/>
            <person name="Morono Y."/>
            <person name="Uchiyama I."/>
            <person name="Ito T."/>
            <person name="Fujiyama A."/>
            <person name="Inagaki F."/>
            <person name="Takami H."/>
        </authorList>
    </citation>
    <scope>NUCLEOTIDE SEQUENCE</scope>
    <source>
        <strain evidence="1">Expedition CK06-06</strain>
    </source>
</reference>
<sequence length="66" mass="7559">GPLHEQQTALRDEKQTHKTKKGTFVPFFVFRFGAGNETRTRDPDLGKVVLYQLSYSRIVKLLPLLA</sequence>
<gene>
    <name evidence="1" type="ORF">S06H3_54410</name>
</gene>
<dbReference type="EMBL" id="BARV01034791">
    <property type="protein sequence ID" value="GAI50639.1"/>
    <property type="molecule type" value="Genomic_DNA"/>
</dbReference>
<accession>X1R4V0</accession>